<evidence type="ECO:0000313" key="1">
    <source>
        <dbReference type="EMBL" id="VYT67842.1"/>
    </source>
</evidence>
<gene>
    <name evidence="1" type="ORF">CTLFYP3_00416</name>
</gene>
<dbReference type="EMBL" id="CACRTO010000005">
    <property type="protein sequence ID" value="VYT67842.1"/>
    <property type="molecule type" value="Genomic_DNA"/>
</dbReference>
<sequence length="124" mass="14550">MDRKLIEKIIGKKNYVDLNDEIYILREMTSIMREKIVFKIEFIKDFLDGINQKTLKSKAVVDGIIDGLENDKFTLGYTNSKIYLLKYLKDIQFNLDGIIKTSNPLNYDELIMYTNSLIDLILLF</sequence>
<accession>A0A6N2YRE1</accession>
<proteinExistence type="predicted"/>
<dbReference type="AlphaFoldDB" id="A0A6N2YRE1"/>
<dbReference type="RefSeq" id="WP_156624497.1">
    <property type="nucleotide sequence ID" value="NZ_CACRTO010000005.1"/>
</dbReference>
<protein>
    <submittedName>
        <fullName evidence="1">Uncharacterized protein</fullName>
    </submittedName>
</protein>
<reference evidence="1" key="1">
    <citation type="submission" date="2019-11" db="EMBL/GenBank/DDBJ databases">
        <authorList>
            <person name="Feng L."/>
        </authorList>
    </citation>
    <scope>NUCLEOTIDE SEQUENCE</scope>
    <source>
        <strain evidence="1">CTertiumLFYP3</strain>
    </source>
</reference>
<organism evidence="1">
    <name type="scientific">Clostridium tertium</name>
    <dbReference type="NCBI Taxonomy" id="1559"/>
    <lineage>
        <taxon>Bacteria</taxon>
        <taxon>Bacillati</taxon>
        <taxon>Bacillota</taxon>
        <taxon>Clostridia</taxon>
        <taxon>Eubacteriales</taxon>
        <taxon>Clostridiaceae</taxon>
        <taxon>Clostridium</taxon>
    </lineage>
</organism>
<name>A0A6N2YRE1_9CLOT</name>